<organism evidence="1 2">
    <name type="scientific">Octopus vulgaris</name>
    <name type="common">Common octopus</name>
    <dbReference type="NCBI Taxonomy" id="6645"/>
    <lineage>
        <taxon>Eukaryota</taxon>
        <taxon>Metazoa</taxon>
        <taxon>Spiralia</taxon>
        <taxon>Lophotrochozoa</taxon>
        <taxon>Mollusca</taxon>
        <taxon>Cephalopoda</taxon>
        <taxon>Coleoidea</taxon>
        <taxon>Octopodiformes</taxon>
        <taxon>Octopoda</taxon>
        <taxon>Incirrata</taxon>
        <taxon>Octopodidae</taxon>
        <taxon>Octopus</taxon>
    </lineage>
</organism>
<keyword evidence="2" id="KW-1185">Reference proteome</keyword>
<dbReference type="AlphaFoldDB" id="A0AA36FC98"/>
<proteinExistence type="predicted"/>
<gene>
    <name evidence="1" type="ORF">OCTVUL_1B021708</name>
</gene>
<evidence type="ECO:0000313" key="1">
    <source>
        <dbReference type="EMBL" id="CAI9731959.1"/>
    </source>
</evidence>
<dbReference type="EMBL" id="OX597826">
    <property type="protein sequence ID" value="CAI9731959.1"/>
    <property type="molecule type" value="Genomic_DNA"/>
</dbReference>
<name>A0AA36FC98_OCTVU</name>
<reference evidence="1" key="1">
    <citation type="submission" date="2023-08" db="EMBL/GenBank/DDBJ databases">
        <authorList>
            <person name="Alioto T."/>
            <person name="Alioto T."/>
            <person name="Gomez Garrido J."/>
        </authorList>
    </citation>
    <scope>NUCLEOTIDE SEQUENCE</scope>
</reference>
<dbReference type="Proteomes" id="UP001162480">
    <property type="component" value="Chromosome 13"/>
</dbReference>
<accession>A0AA36FC98</accession>
<protein>
    <submittedName>
        <fullName evidence="1">Uncharacterized protein</fullName>
    </submittedName>
</protein>
<evidence type="ECO:0000313" key="2">
    <source>
        <dbReference type="Proteomes" id="UP001162480"/>
    </source>
</evidence>
<sequence length="69" mass="7311">MGQKEDTTRRGDTSLINTLPIHNSQMVSTFWLRHDGGGGDGGAGGGDVVDMMEEVVTFVGGDDKTLVML</sequence>